<reference evidence="1 2" key="1">
    <citation type="submission" date="2017-05" db="EMBL/GenBank/DDBJ databases">
        <authorList>
            <person name="Varghese N."/>
            <person name="Submissions S."/>
        </authorList>
    </citation>
    <scope>NUCLEOTIDE SEQUENCE [LARGE SCALE GENOMIC DNA]</scope>
    <source>
        <strain evidence="1 2">DSM 19504</strain>
    </source>
</reference>
<sequence>MARPLELDADRFVRLVLIGATTHSFAKEDDGIELTTCESGFVRSEELVFDIVAPAVEFEAPVYIVVKPELLVDGSTERQELYGNGMVASHLAALEAAVGERVVEWSTPTELDRAVDRIP</sequence>
<dbReference type="AlphaFoldDB" id="A0A521EAA7"/>
<name>A0A521EAA7_9EURY</name>
<dbReference type="Proteomes" id="UP000319712">
    <property type="component" value="Unassembled WGS sequence"/>
</dbReference>
<keyword evidence="2" id="KW-1185">Reference proteome</keyword>
<proteinExistence type="predicted"/>
<evidence type="ECO:0000313" key="1">
    <source>
        <dbReference type="EMBL" id="SMO80100.1"/>
    </source>
</evidence>
<protein>
    <submittedName>
        <fullName evidence="1">Uncharacterized protein</fullName>
    </submittedName>
</protein>
<organism evidence="1 2">
    <name type="scientific">Halorubrum cibi</name>
    <dbReference type="NCBI Taxonomy" id="413815"/>
    <lineage>
        <taxon>Archaea</taxon>
        <taxon>Methanobacteriati</taxon>
        <taxon>Methanobacteriota</taxon>
        <taxon>Stenosarchaea group</taxon>
        <taxon>Halobacteria</taxon>
        <taxon>Halobacteriales</taxon>
        <taxon>Haloferacaceae</taxon>
        <taxon>Halorubrum</taxon>
    </lineage>
</organism>
<gene>
    <name evidence="1" type="ORF">SAMN06264867_109144</name>
</gene>
<accession>A0A521EAA7</accession>
<dbReference type="RefSeq" id="WP_185955753.1">
    <property type="nucleotide sequence ID" value="NZ_FXTD01000009.1"/>
</dbReference>
<dbReference type="EMBL" id="FXTD01000009">
    <property type="protein sequence ID" value="SMO80100.1"/>
    <property type="molecule type" value="Genomic_DNA"/>
</dbReference>
<evidence type="ECO:0000313" key="2">
    <source>
        <dbReference type="Proteomes" id="UP000319712"/>
    </source>
</evidence>
<dbReference type="OrthoDB" id="275495at2157"/>